<dbReference type="Proteomes" id="UP000503088">
    <property type="component" value="Chromosome"/>
</dbReference>
<gene>
    <name evidence="2" type="ORF">GXN76_09555</name>
</gene>
<reference evidence="2 3" key="1">
    <citation type="submission" date="2020-01" db="EMBL/GenBank/DDBJ databases">
        <authorList>
            <person name="Gulvik C.A."/>
            <person name="Batra D.G."/>
        </authorList>
    </citation>
    <scope>NUCLEOTIDE SEQUENCE [LARGE SCALE GENOMIC DNA]</scope>
    <source>
        <strain evidence="2 3">W9323</strain>
    </source>
</reference>
<dbReference type="KEGG" id="kpul:GXN76_09555"/>
<dbReference type="Pfam" id="PF06196">
    <property type="entry name" value="DUF997"/>
    <property type="match status" value="1"/>
</dbReference>
<dbReference type="PANTHER" id="PTHR39174">
    <property type="entry name" value="INNER MEMBRANE PROTEIN-RELATED"/>
    <property type="match status" value="1"/>
</dbReference>
<dbReference type="PANTHER" id="PTHR39174:SF1">
    <property type="entry name" value="INNER MEMBRANE PROTEIN"/>
    <property type="match status" value="1"/>
</dbReference>
<accession>A0A7D4C716</accession>
<keyword evidence="1" id="KW-1133">Transmembrane helix</keyword>
<protein>
    <submittedName>
        <fullName evidence="2">YhdT family protein</fullName>
    </submittedName>
</protein>
<evidence type="ECO:0000313" key="2">
    <source>
        <dbReference type="EMBL" id="QKG84696.1"/>
    </source>
</evidence>
<evidence type="ECO:0000313" key="3">
    <source>
        <dbReference type="Proteomes" id="UP000503088"/>
    </source>
</evidence>
<proteinExistence type="predicted"/>
<keyword evidence="1" id="KW-0812">Transmembrane</keyword>
<dbReference type="RefSeq" id="WP_173222655.1">
    <property type="nucleotide sequence ID" value="NZ_CP048104.1"/>
</dbReference>
<feature type="transmembrane region" description="Helical" evidence="1">
    <location>
        <begin position="62"/>
        <end position="85"/>
    </location>
</feature>
<keyword evidence="1" id="KW-0472">Membrane</keyword>
<evidence type="ECO:0000256" key="1">
    <source>
        <dbReference type="SAM" id="Phobius"/>
    </source>
</evidence>
<feature type="transmembrane region" description="Helical" evidence="1">
    <location>
        <begin position="21"/>
        <end position="42"/>
    </location>
</feature>
<keyword evidence="3" id="KW-1185">Reference proteome</keyword>
<dbReference type="EMBL" id="CP048104">
    <property type="protein sequence ID" value="QKG84696.1"/>
    <property type="molecule type" value="Genomic_DNA"/>
</dbReference>
<organism evidence="2 3">
    <name type="scientific">Kroppenstedtia pulmonis</name>
    <dbReference type="NCBI Taxonomy" id="1380685"/>
    <lineage>
        <taxon>Bacteria</taxon>
        <taxon>Bacillati</taxon>
        <taxon>Bacillota</taxon>
        <taxon>Bacilli</taxon>
        <taxon>Bacillales</taxon>
        <taxon>Thermoactinomycetaceae</taxon>
        <taxon>Kroppenstedtia</taxon>
    </lineage>
</organism>
<name>A0A7D4C716_9BACL</name>
<dbReference type="AlphaFoldDB" id="A0A7D4C716"/>
<dbReference type="InterPro" id="IPR010398">
    <property type="entry name" value="DUF997"/>
</dbReference>
<sequence length="103" mass="11819">MDPKRGSGDIYKDWRYQIAGREALIGVGLASIHFAWWFIFAYGLGSQPVEQYQYILGFPAWFFYSCVLGFVVFTGLVIITVNCLFREVPFHNPEQQREGSDGE</sequence>